<accession>H2YEF2</accession>
<keyword evidence="5" id="KW-0560">Oxidoreductase</keyword>
<evidence type="ECO:0000256" key="1">
    <source>
        <dbReference type="ARBA" id="ARBA00005502"/>
    </source>
</evidence>
<dbReference type="SUPFAM" id="SSF54631">
    <property type="entry name" value="CBS-domain pair"/>
    <property type="match status" value="1"/>
</dbReference>
<evidence type="ECO:0000256" key="3">
    <source>
        <dbReference type="ARBA" id="ARBA00022749"/>
    </source>
</evidence>
<dbReference type="PANTHER" id="PTHR11911">
    <property type="entry name" value="INOSINE-5-MONOPHOSPHATE DEHYDROGENASE RELATED"/>
    <property type="match status" value="1"/>
</dbReference>
<proteinExistence type="inferred from homology"/>
<comment type="function">
    <text evidence="9">Catalyzes the conversion of inosine 5'-phosphate (IMP) to xanthosine 5'-phosphate (XMP), the first committed and rate-limiting step in the de novo synthesis of guanine nucleotides, and therefore plays an important role in the regulation of cell growth. Could also have a single-stranded nucleic acid-binding activity and could play a role in RNA and/or DNA metabolism. It may also have a role in the development of malignancy and the growth progression of some tumors.</text>
</comment>
<evidence type="ECO:0000313" key="14">
    <source>
        <dbReference type="Proteomes" id="UP000007875"/>
    </source>
</evidence>
<dbReference type="GO" id="GO:0046872">
    <property type="term" value="F:metal ion binding"/>
    <property type="evidence" value="ECO:0007669"/>
    <property type="project" value="UniProtKB-KW"/>
</dbReference>
<evidence type="ECO:0000256" key="4">
    <source>
        <dbReference type="ARBA" id="ARBA00022755"/>
    </source>
</evidence>
<dbReference type="UniPathway" id="UPA00601">
    <property type="reaction ID" value="UER00295"/>
</dbReference>
<dbReference type="PIRSF" id="PIRSF000130">
    <property type="entry name" value="IMPDH"/>
    <property type="match status" value="1"/>
</dbReference>
<organism evidence="13 14">
    <name type="scientific">Ciona savignyi</name>
    <name type="common">Pacific transparent sea squirt</name>
    <dbReference type="NCBI Taxonomy" id="51511"/>
    <lineage>
        <taxon>Eukaryota</taxon>
        <taxon>Metazoa</taxon>
        <taxon>Chordata</taxon>
        <taxon>Tunicata</taxon>
        <taxon>Ascidiacea</taxon>
        <taxon>Phlebobranchia</taxon>
        <taxon>Cionidae</taxon>
        <taxon>Ciona</taxon>
    </lineage>
</organism>
<dbReference type="GO" id="GO:0006183">
    <property type="term" value="P:GTP biosynthetic process"/>
    <property type="evidence" value="ECO:0007669"/>
    <property type="project" value="TreeGrafter"/>
</dbReference>
<comment type="similarity">
    <text evidence="1">Belongs to the IMPDH/GMPR family.</text>
</comment>
<dbReference type="Gene3D" id="3.20.20.70">
    <property type="entry name" value="Aldolase class I"/>
    <property type="match status" value="2"/>
</dbReference>
<dbReference type="GO" id="GO:0006177">
    <property type="term" value="P:GMP biosynthetic process"/>
    <property type="evidence" value="ECO:0007669"/>
    <property type="project" value="UniProtKB-KW"/>
</dbReference>
<dbReference type="EC" id="1.1.1.205" evidence="8"/>
<dbReference type="Pfam" id="PF00478">
    <property type="entry name" value="IMPDH"/>
    <property type="match status" value="2"/>
</dbReference>
<sequence>MAEFLISGETSYVPEDGLTAGQLLNHGDGLTYKTCVTLKSRGGGDKTEVHTSLDASSYHTMQHDFLILPGFIDFSAAEVDLTSALTKKISLKTPLLSSPMDTVTESDMAIGMALMGGMGFVHYNCTPEIQAAEVRRVKKYEQGFIQNPVTLGPKASVKDVIEVKQMYGFSGIPITDNGLPTGKLIGLVSSRDFDFLTSEESNTLLEEVMTTRDKLITADTSVTLQEANNILSQSKKGKLPIVDADDRLVSLIARTDLKKNREFPLASKDERKQLLCGAAISTREEDKHRLELLVEAGVDAVILVGGWGGCCYTGNVLLLELIQMVTLNFGKVLTNPTKPLDCFVFEILQFIKCSLKCSFKNKPQPTESTPHTLTVMAVGRPQATAVYKVSEYARRFSVPVIADGGIQNVGHITKALALGASTVMMGSLLAATTESPGEYFYSDGIRLKKYRGMGSVDAMEGSKASQSRYFSEKDKIRVAQGVSGAVQDKGSVHTFLPYLIAGIQHGCQDIGSRSMPMLRSMMYSGELKFERRSSSAQIEGGVHGLHSFEKPHL</sequence>
<dbReference type="GeneTree" id="ENSGT00940000170207"/>
<dbReference type="InterPro" id="IPR001093">
    <property type="entry name" value="IMP_DH_GMPRt"/>
</dbReference>
<dbReference type="SUPFAM" id="SSF51395">
    <property type="entry name" value="FMN-linked oxidoreductases"/>
    <property type="match status" value="1"/>
</dbReference>
<keyword evidence="3" id="KW-0332">GMP biosynthesis</keyword>
<dbReference type="CDD" id="cd04601">
    <property type="entry name" value="CBS_pair_IMPDH"/>
    <property type="match status" value="1"/>
</dbReference>
<dbReference type="Pfam" id="PF00571">
    <property type="entry name" value="CBS"/>
    <property type="match status" value="2"/>
</dbReference>
<dbReference type="SMART" id="SM01240">
    <property type="entry name" value="IMPDH"/>
    <property type="match status" value="1"/>
</dbReference>
<dbReference type="GO" id="GO:0005737">
    <property type="term" value="C:cytoplasm"/>
    <property type="evidence" value="ECO:0007669"/>
    <property type="project" value="TreeGrafter"/>
</dbReference>
<dbReference type="InterPro" id="IPR000644">
    <property type="entry name" value="CBS_dom"/>
</dbReference>
<dbReference type="PROSITE" id="PS51371">
    <property type="entry name" value="CBS"/>
    <property type="match status" value="2"/>
</dbReference>
<feature type="domain" description="CBS" evidence="12">
    <location>
        <begin position="209"/>
        <end position="267"/>
    </location>
</feature>
<keyword evidence="6 11" id="KW-0129">CBS domain</keyword>
<keyword evidence="4" id="KW-0658">Purine biosynthesis</keyword>
<keyword evidence="2" id="KW-0479">Metal-binding</keyword>
<evidence type="ECO:0000256" key="10">
    <source>
        <dbReference type="ARBA" id="ARBA00048028"/>
    </source>
</evidence>
<dbReference type="HOGENOM" id="CLU_022552_2_1_1"/>
<dbReference type="FunFam" id="3.20.20.70:FF:000424">
    <property type="entry name" value="Inosine-5'-monophosphate dehydrogenase 2"/>
    <property type="match status" value="2"/>
</dbReference>
<evidence type="ECO:0000256" key="8">
    <source>
        <dbReference type="ARBA" id="ARBA00024384"/>
    </source>
</evidence>
<protein>
    <recommendedName>
        <fullName evidence="8">IMP dehydrogenase</fullName>
        <ecNumber evidence="8">1.1.1.205</ecNumber>
    </recommendedName>
</protein>
<dbReference type="AlphaFoldDB" id="H2YEF2"/>
<keyword evidence="14" id="KW-1185">Reference proteome</keyword>
<evidence type="ECO:0000256" key="6">
    <source>
        <dbReference type="ARBA" id="ARBA00023122"/>
    </source>
</evidence>
<evidence type="ECO:0000256" key="5">
    <source>
        <dbReference type="ARBA" id="ARBA00023002"/>
    </source>
</evidence>
<comment type="pathway">
    <text evidence="7">Purine metabolism; XMP biosynthesis via de novo pathway; XMP from IMP: step 1/1.</text>
</comment>
<dbReference type="CDD" id="cd00381">
    <property type="entry name" value="IMPDH"/>
    <property type="match status" value="1"/>
</dbReference>
<name>H2YEF2_CIOSA</name>
<evidence type="ECO:0000256" key="11">
    <source>
        <dbReference type="PROSITE-ProRule" id="PRU00703"/>
    </source>
</evidence>
<evidence type="ECO:0000256" key="2">
    <source>
        <dbReference type="ARBA" id="ARBA00022723"/>
    </source>
</evidence>
<evidence type="ECO:0000256" key="9">
    <source>
        <dbReference type="ARBA" id="ARBA00046101"/>
    </source>
</evidence>
<dbReference type="Proteomes" id="UP000007875">
    <property type="component" value="Unassembled WGS sequence"/>
</dbReference>
<dbReference type="InterPro" id="IPR046342">
    <property type="entry name" value="CBS_dom_sf"/>
</dbReference>
<dbReference type="InterPro" id="IPR013785">
    <property type="entry name" value="Aldolase_TIM"/>
</dbReference>
<reference evidence="13" key="2">
    <citation type="submission" date="2025-08" db="UniProtKB">
        <authorList>
            <consortium name="Ensembl"/>
        </authorList>
    </citation>
    <scope>IDENTIFICATION</scope>
</reference>
<dbReference type="Ensembl" id="ENSCSAVT00000003756.1">
    <property type="protein sequence ID" value="ENSCSAVP00000003700.1"/>
    <property type="gene ID" value="ENSCSAVG00000002193.1"/>
</dbReference>
<dbReference type="InterPro" id="IPR005990">
    <property type="entry name" value="IMP_DH"/>
</dbReference>
<dbReference type="GO" id="GO:0003938">
    <property type="term" value="F:IMP dehydrogenase activity"/>
    <property type="evidence" value="ECO:0007669"/>
    <property type="project" value="UniProtKB-EC"/>
</dbReference>
<dbReference type="SUPFAM" id="SSF51412">
    <property type="entry name" value="Inosine monophosphate dehydrogenase (IMPDH)"/>
    <property type="match status" value="1"/>
</dbReference>
<dbReference type="PANTHER" id="PTHR11911:SF111">
    <property type="entry name" value="INOSINE-5'-MONOPHOSPHATE DEHYDROGENASE"/>
    <property type="match status" value="1"/>
</dbReference>
<evidence type="ECO:0000259" key="12">
    <source>
        <dbReference type="PROSITE" id="PS51371"/>
    </source>
</evidence>
<comment type="catalytic activity">
    <reaction evidence="10">
        <text>IMP + NAD(+) + H2O = XMP + NADH + H(+)</text>
        <dbReference type="Rhea" id="RHEA:11708"/>
        <dbReference type="ChEBI" id="CHEBI:15377"/>
        <dbReference type="ChEBI" id="CHEBI:15378"/>
        <dbReference type="ChEBI" id="CHEBI:57464"/>
        <dbReference type="ChEBI" id="CHEBI:57540"/>
        <dbReference type="ChEBI" id="CHEBI:57945"/>
        <dbReference type="ChEBI" id="CHEBI:58053"/>
        <dbReference type="EC" id="1.1.1.205"/>
    </reaction>
</comment>
<feature type="domain" description="CBS" evidence="12">
    <location>
        <begin position="144"/>
        <end position="204"/>
    </location>
</feature>
<reference evidence="14" key="1">
    <citation type="submission" date="2003-08" db="EMBL/GenBank/DDBJ databases">
        <authorList>
            <person name="Birren B."/>
            <person name="Nusbaum C."/>
            <person name="Abebe A."/>
            <person name="Abouelleil A."/>
            <person name="Adekoya E."/>
            <person name="Ait-zahra M."/>
            <person name="Allen N."/>
            <person name="Allen T."/>
            <person name="An P."/>
            <person name="Anderson M."/>
            <person name="Anderson S."/>
            <person name="Arachchi H."/>
            <person name="Armbruster J."/>
            <person name="Bachantsang P."/>
            <person name="Baldwin J."/>
            <person name="Barry A."/>
            <person name="Bayul T."/>
            <person name="Blitshsteyn B."/>
            <person name="Bloom T."/>
            <person name="Blye J."/>
            <person name="Boguslavskiy L."/>
            <person name="Borowsky M."/>
            <person name="Boukhgalter B."/>
            <person name="Brunache A."/>
            <person name="Butler J."/>
            <person name="Calixte N."/>
            <person name="Calvo S."/>
            <person name="Camarata J."/>
            <person name="Campo K."/>
            <person name="Chang J."/>
            <person name="Cheshatsang Y."/>
            <person name="Citroen M."/>
            <person name="Collymore A."/>
            <person name="Considine T."/>
            <person name="Cook A."/>
            <person name="Cooke P."/>
            <person name="Corum B."/>
            <person name="Cuomo C."/>
            <person name="David R."/>
            <person name="Dawoe T."/>
            <person name="Degray S."/>
            <person name="Dodge S."/>
            <person name="Dooley K."/>
            <person name="Dorje P."/>
            <person name="Dorjee K."/>
            <person name="Dorris L."/>
            <person name="Duffey N."/>
            <person name="Dupes A."/>
            <person name="Elkins T."/>
            <person name="Engels R."/>
            <person name="Erickson J."/>
            <person name="Farina A."/>
            <person name="Faro S."/>
            <person name="Ferreira P."/>
            <person name="Fischer H."/>
            <person name="Fitzgerald M."/>
            <person name="Foley K."/>
            <person name="Gage D."/>
            <person name="Galagan J."/>
            <person name="Gearin G."/>
            <person name="Gnerre S."/>
            <person name="Gnirke A."/>
            <person name="Goyette A."/>
            <person name="Graham J."/>
            <person name="Grandbois E."/>
            <person name="Gyaltsen K."/>
            <person name="Hafez N."/>
            <person name="Hagopian D."/>
            <person name="Hagos B."/>
            <person name="Hall J."/>
            <person name="Hatcher B."/>
            <person name="Heller A."/>
            <person name="Higgins H."/>
            <person name="Honan T."/>
            <person name="Horn A."/>
            <person name="Houde N."/>
            <person name="Hughes L."/>
            <person name="Hulme W."/>
            <person name="Husby E."/>
            <person name="Iliev I."/>
            <person name="Jaffe D."/>
            <person name="Jones C."/>
            <person name="Kamal M."/>
            <person name="Kamat A."/>
            <person name="Kamvysselis M."/>
            <person name="Karlsson E."/>
            <person name="Kells C."/>
            <person name="Kieu A."/>
            <person name="Kisner P."/>
            <person name="Kodira C."/>
            <person name="Kulbokas E."/>
            <person name="Labutti K."/>
            <person name="Lama D."/>
            <person name="Landers T."/>
            <person name="Leger J."/>
            <person name="Levine S."/>
            <person name="Lewis D."/>
            <person name="Lewis T."/>
            <person name="Lindblad-toh K."/>
            <person name="Liu X."/>
            <person name="Lokyitsang T."/>
            <person name="Lokyitsang Y."/>
            <person name="Lucien O."/>
            <person name="Lui A."/>
            <person name="Ma L.J."/>
            <person name="Mabbitt R."/>
            <person name="Macdonald J."/>
            <person name="Maclean C."/>
            <person name="Major J."/>
            <person name="Manning J."/>
            <person name="Marabella R."/>
            <person name="Maru K."/>
            <person name="Matthews C."/>
            <person name="Mauceli E."/>
            <person name="Mccarthy M."/>
            <person name="Mcdonough S."/>
            <person name="Mcghee T."/>
            <person name="Meldrim J."/>
            <person name="Meneus L."/>
            <person name="Mesirov J."/>
            <person name="Mihalev A."/>
            <person name="Mihova T."/>
            <person name="Mikkelsen T."/>
            <person name="Mlenga V."/>
            <person name="Moru K."/>
            <person name="Mozes J."/>
            <person name="Mulrain L."/>
            <person name="Munson G."/>
            <person name="Naylor J."/>
            <person name="Newes C."/>
            <person name="Nguyen C."/>
            <person name="Nguyen N."/>
            <person name="Nguyen T."/>
            <person name="Nicol R."/>
            <person name="Nielsen C."/>
            <person name="Nizzari M."/>
            <person name="Norbu C."/>
            <person name="Norbu N."/>
            <person name="O'donnell P."/>
            <person name="Okoawo O."/>
            <person name="O'leary S."/>
            <person name="Omotosho B."/>
            <person name="O'neill K."/>
            <person name="Osman S."/>
            <person name="Parker S."/>
            <person name="Perrin D."/>
            <person name="Phunkhang P."/>
            <person name="Piqani B."/>
            <person name="Purcell S."/>
            <person name="Rachupka T."/>
            <person name="Ramasamy U."/>
            <person name="Rameau R."/>
            <person name="Ray V."/>
            <person name="Raymond C."/>
            <person name="Retta R."/>
            <person name="Richardson S."/>
            <person name="Rise C."/>
            <person name="Rodriguez J."/>
            <person name="Rogers J."/>
            <person name="Rogov P."/>
            <person name="Rutman M."/>
            <person name="Schupbach R."/>
            <person name="Seaman C."/>
            <person name="Settipalli S."/>
            <person name="Sharpe T."/>
            <person name="Sheridan J."/>
            <person name="Sherpa N."/>
            <person name="Shi J."/>
            <person name="Smirnov S."/>
            <person name="Smith C."/>
            <person name="Sougnez C."/>
            <person name="Spencer B."/>
            <person name="Stalker J."/>
            <person name="Stange-thomann N."/>
            <person name="Stavropoulos S."/>
            <person name="Stetson K."/>
            <person name="Stone C."/>
            <person name="Stone S."/>
            <person name="Stubbs M."/>
            <person name="Talamas J."/>
            <person name="Tchuinga P."/>
            <person name="Tenzing P."/>
            <person name="Tesfaye S."/>
            <person name="Theodore J."/>
            <person name="Thoulutsang Y."/>
            <person name="Topham K."/>
            <person name="Towey S."/>
            <person name="Tsamla T."/>
            <person name="Tsomo N."/>
            <person name="Vallee D."/>
            <person name="Vassiliev H."/>
            <person name="Venkataraman V."/>
            <person name="Vinson J."/>
            <person name="Vo A."/>
            <person name="Wade C."/>
            <person name="Wang S."/>
            <person name="Wangchuk T."/>
            <person name="Wangdi T."/>
            <person name="Whittaker C."/>
            <person name="Wilkinson J."/>
            <person name="Wu Y."/>
            <person name="Wyman D."/>
            <person name="Yadav S."/>
            <person name="Yang S."/>
            <person name="Yang X."/>
            <person name="Yeager S."/>
            <person name="Yee E."/>
            <person name="Young G."/>
            <person name="Zainoun J."/>
            <person name="Zembeck L."/>
            <person name="Zimmer A."/>
            <person name="Zody M."/>
            <person name="Lander E."/>
        </authorList>
    </citation>
    <scope>NUCLEOTIDE SEQUENCE [LARGE SCALE GENOMIC DNA]</scope>
</reference>
<evidence type="ECO:0000313" key="13">
    <source>
        <dbReference type="Ensembl" id="ENSCSAVP00000003700.1"/>
    </source>
</evidence>
<evidence type="ECO:0000256" key="7">
    <source>
        <dbReference type="ARBA" id="ARBA00024330"/>
    </source>
</evidence>
<reference evidence="13" key="3">
    <citation type="submission" date="2025-09" db="UniProtKB">
        <authorList>
            <consortium name="Ensembl"/>
        </authorList>
    </citation>
    <scope>IDENTIFICATION</scope>
</reference>
<dbReference type="SMART" id="SM00116">
    <property type="entry name" value="CBS"/>
    <property type="match status" value="2"/>
</dbReference>